<geneLocation type="mitochondrion" evidence="2"/>
<keyword evidence="1" id="KW-0472">Membrane</keyword>
<gene>
    <name evidence="2" type="primary">ATP8</name>
</gene>
<evidence type="ECO:0000313" key="2">
    <source>
        <dbReference type="EMBL" id="QGZ09987.1"/>
    </source>
</evidence>
<evidence type="ECO:0000256" key="1">
    <source>
        <dbReference type="SAM" id="Phobius"/>
    </source>
</evidence>
<keyword evidence="2" id="KW-0496">Mitochondrion</keyword>
<organism evidence="2">
    <name type="scientific">Eisenia nordenskioldi nordenskioldi</name>
    <dbReference type="NCBI Taxonomy" id="1269247"/>
    <lineage>
        <taxon>Eukaryota</taxon>
        <taxon>Metazoa</taxon>
        <taxon>Spiralia</taxon>
        <taxon>Lophotrochozoa</taxon>
        <taxon>Annelida</taxon>
        <taxon>Clitellata</taxon>
        <taxon>Oligochaeta</taxon>
        <taxon>Crassiclitellata</taxon>
        <taxon>Lumbricina</taxon>
        <taxon>Lumbricidae</taxon>
        <taxon>Lumbricinae</taxon>
        <taxon>Eisenia</taxon>
    </lineage>
</organism>
<reference evidence="2" key="2">
    <citation type="journal article" date="2020" name="Eur. J. Soil Biol.">
        <title>Phylogeny of the Eisenia nordenskioldi complex based on mitochondrial genomes.</title>
        <authorList>
            <person name="Shekhovtsov S."/>
            <person name="Golovanova E."/>
            <person name="Ershov N."/>
            <person name="Poluboyarova T."/>
            <person name="Berman D."/>
            <person name="Bulakhova N."/>
            <person name="Szederjesi T."/>
            <person name="Peltek S."/>
        </authorList>
    </citation>
    <scope>NUCLEOTIDE SEQUENCE</scope>
</reference>
<feature type="transmembrane region" description="Helical" evidence="1">
    <location>
        <begin position="6"/>
        <end position="30"/>
    </location>
</feature>
<dbReference type="EMBL" id="MK618513">
    <property type="protein sequence ID" value="QGZ09987.1"/>
    <property type="molecule type" value="Genomic_DNA"/>
</dbReference>
<sequence length="53" mass="6331">MPHLSPMSWIISIITFWLTLSMLASTMWWSKHHSFNSKSKYASPTLLSYWNWV</sequence>
<keyword evidence="1" id="KW-0812">Transmembrane</keyword>
<dbReference type="AlphaFoldDB" id="A0A6B9ISF7"/>
<protein>
    <submittedName>
        <fullName evidence="2">ATP synthase F0 subunit 8</fullName>
    </submittedName>
</protein>
<accession>A0A6B9ISF7</accession>
<keyword evidence="1" id="KW-1133">Transmembrane helix</keyword>
<proteinExistence type="predicted"/>
<name>A0A6B9ISF7_9ANNE</name>
<reference evidence="2" key="1">
    <citation type="submission" date="2019-03" db="EMBL/GenBank/DDBJ databases">
        <authorList>
            <person name="Shekhovtsov S.V."/>
            <person name="Golovanova E.V."/>
            <person name="Berman D.I."/>
            <person name="Bulakhova N.A."/>
            <person name="Szederjesi T."/>
            <person name="Peltek S.E."/>
        </authorList>
    </citation>
    <scope>NUCLEOTIDE SEQUENCE</scope>
</reference>